<dbReference type="GO" id="GO:0000502">
    <property type="term" value="C:proteasome complex"/>
    <property type="evidence" value="ECO:0007669"/>
    <property type="project" value="UniProtKB-KW"/>
</dbReference>
<evidence type="ECO:0000313" key="7">
    <source>
        <dbReference type="EMBL" id="MDT3767587.1"/>
    </source>
</evidence>
<dbReference type="SUPFAM" id="SSF52540">
    <property type="entry name" value="P-loop containing nucleoside triphosphate hydrolases"/>
    <property type="match status" value="1"/>
</dbReference>
<keyword evidence="2 4" id="KW-0067">ATP-binding</keyword>
<dbReference type="InterPro" id="IPR050168">
    <property type="entry name" value="AAA_ATPase_domain"/>
</dbReference>
<evidence type="ECO:0000256" key="3">
    <source>
        <dbReference type="ARBA" id="ARBA00023054"/>
    </source>
</evidence>
<evidence type="ECO:0000259" key="6">
    <source>
        <dbReference type="SMART" id="SM00382"/>
    </source>
</evidence>
<evidence type="ECO:0000313" key="8">
    <source>
        <dbReference type="Proteomes" id="UP001247542"/>
    </source>
</evidence>
<dbReference type="InterPro" id="IPR032501">
    <property type="entry name" value="Prot_ATP_ID_OB_2nd"/>
</dbReference>
<dbReference type="InterPro" id="IPR041626">
    <property type="entry name" value="Prot_ATP_ID_OB_N"/>
</dbReference>
<evidence type="ECO:0000256" key="4">
    <source>
        <dbReference type="HAMAP-Rule" id="MF_02112"/>
    </source>
</evidence>
<dbReference type="Pfam" id="PF00004">
    <property type="entry name" value="AAA"/>
    <property type="match status" value="1"/>
</dbReference>
<dbReference type="PANTHER" id="PTHR23077:SF144">
    <property type="entry name" value="PROTEASOME-ASSOCIATED ATPASE"/>
    <property type="match status" value="1"/>
</dbReference>
<dbReference type="InterPro" id="IPR003593">
    <property type="entry name" value="AAA+_ATPase"/>
</dbReference>
<dbReference type="Gene3D" id="3.40.50.300">
    <property type="entry name" value="P-loop containing nucleotide triphosphate hydrolases"/>
    <property type="match status" value="1"/>
</dbReference>
<dbReference type="PROSITE" id="PS00674">
    <property type="entry name" value="AAA"/>
    <property type="match status" value="1"/>
</dbReference>
<name>A0ABU3IDL5_9ACTO</name>
<dbReference type="InterPro" id="IPR012340">
    <property type="entry name" value="NA-bd_OB-fold"/>
</dbReference>
<dbReference type="Proteomes" id="UP001247542">
    <property type="component" value="Unassembled WGS sequence"/>
</dbReference>
<dbReference type="InterPro" id="IPR022482">
    <property type="entry name" value="Proteasome_ATPase"/>
</dbReference>
<dbReference type="EMBL" id="JASXSX010000001">
    <property type="protein sequence ID" value="MDT3767587.1"/>
    <property type="molecule type" value="Genomic_DNA"/>
</dbReference>
<dbReference type="Gene3D" id="2.40.50.140">
    <property type="entry name" value="Nucleic acid-binding proteins"/>
    <property type="match status" value="2"/>
</dbReference>
<evidence type="ECO:0000256" key="5">
    <source>
        <dbReference type="RuleBase" id="RU003651"/>
    </source>
</evidence>
<dbReference type="RefSeq" id="WP_313273269.1">
    <property type="nucleotide sequence ID" value="NZ_JASXSX010000001.1"/>
</dbReference>
<comment type="similarity">
    <text evidence="4 5">Belongs to the AAA ATPase family.</text>
</comment>
<dbReference type="PANTHER" id="PTHR23077">
    <property type="entry name" value="AAA-FAMILY ATPASE"/>
    <property type="match status" value="1"/>
</dbReference>
<gene>
    <name evidence="4 7" type="primary">arc</name>
    <name evidence="7" type="ORF">QS713_05860</name>
</gene>
<evidence type="ECO:0000256" key="2">
    <source>
        <dbReference type="ARBA" id="ARBA00022840"/>
    </source>
</evidence>
<dbReference type="InterPro" id="IPR027417">
    <property type="entry name" value="P-loop_NTPase"/>
</dbReference>
<keyword evidence="8" id="KW-1185">Reference proteome</keyword>
<dbReference type="NCBIfam" id="TIGR03689">
    <property type="entry name" value="pup_AAA"/>
    <property type="match status" value="1"/>
</dbReference>
<dbReference type="InterPro" id="IPR003959">
    <property type="entry name" value="ATPase_AAA_core"/>
</dbReference>
<comment type="subunit">
    <text evidence="4">Homohexamer. Assembles into a hexameric ring structure.</text>
</comment>
<dbReference type="Gene3D" id="1.10.8.60">
    <property type="match status" value="1"/>
</dbReference>
<accession>A0ABU3IDL5</accession>
<organism evidence="7 8">
    <name type="scientific">Gleimia hominis</name>
    <dbReference type="NCBI Taxonomy" id="595468"/>
    <lineage>
        <taxon>Bacteria</taxon>
        <taxon>Bacillati</taxon>
        <taxon>Actinomycetota</taxon>
        <taxon>Actinomycetes</taxon>
        <taxon>Actinomycetales</taxon>
        <taxon>Actinomycetaceae</taxon>
        <taxon>Gleimia</taxon>
    </lineage>
</organism>
<evidence type="ECO:0000256" key="1">
    <source>
        <dbReference type="ARBA" id="ARBA00022741"/>
    </source>
</evidence>
<sequence>MSAQPGSSQLHSLQDEVSSLEGKNARLAQALGHAREQLSAMRSQLEDVTKPPAQIGTFIAAVEGKREAEVSVSGRFMHLGVAPGVDLKGLACGEEVRIDEHMVVVERRGVRRTGSLASVVELQGADRVLVNVDGSSKRMLKLAGPLRHGGVKPGDSMLVDVRAGVALERIVRSDVEQLLTPEVPDVTYDDIGGLAAQIQKVRDSVELPFKHPQLYRDYGLRSPKGILLYGPPGCGKTLIAKAVARSLAMNENGAGTTYFLSVKGPELLNKFVGETERQIRSIFARARSLASADVPVVIFFDEMEALFRTRGSGISSDIETMVVPQLLAEMDGVEALDNVIIIGASNREDMIDPAVLRPGRLDIRIRIERPDRQGAREIFSKYLTEQIPIAPQTLARFGSAQRATQAMSEMVLEKIFARRPQTALFNLTLATGELQTIYADDLISGAMIAAIVERAKKFAVKATLAGQPGLTMDHLQAAFDEEMRETKDLGATTTPAQWARTTGLRGEGVVSVSAVEQSSGK</sequence>
<dbReference type="Pfam" id="PF16450">
    <property type="entry name" value="Prot_ATP_ID_OB_C"/>
    <property type="match status" value="1"/>
</dbReference>
<keyword evidence="7" id="KW-0647">Proteasome</keyword>
<dbReference type="Pfam" id="PF17758">
    <property type="entry name" value="Prot_ATP_ID_OB_N"/>
    <property type="match status" value="1"/>
</dbReference>
<dbReference type="HAMAP" id="MF_02112">
    <property type="entry name" value="ARC_ATPase"/>
    <property type="match status" value="1"/>
</dbReference>
<feature type="domain" description="AAA+ ATPase" evidence="6">
    <location>
        <begin position="222"/>
        <end position="371"/>
    </location>
</feature>
<dbReference type="SMART" id="SM00382">
    <property type="entry name" value="AAA"/>
    <property type="match status" value="1"/>
</dbReference>
<dbReference type="GO" id="GO:0036402">
    <property type="term" value="F:proteasome-activating activity"/>
    <property type="evidence" value="ECO:0007669"/>
    <property type="project" value="UniProtKB-EC"/>
</dbReference>
<feature type="binding site" evidence="4">
    <location>
        <begin position="233"/>
        <end position="238"/>
    </location>
    <ligand>
        <name>ATP</name>
        <dbReference type="ChEBI" id="CHEBI:30616"/>
    </ligand>
</feature>
<keyword evidence="7" id="KW-0413">Isomerase</keyword>
<proteinExistence type="inferred from homology"/>
<keyword evidence="3" id="KW-0175">Coiled coil</keyword>
<dbReference type="Gene3D" id="1.20.5.170">
    <property type="match status" value="1"/>
</dbReference>
<dbReference type="InterPro" id="IPR003960">
    <property type="entry name" value="ATPase_AAA_CS"/>
</dbReference>
<keyword evidence="1 4" id="KW-0547">Nucleotide-binding</keyword>
<comment type="caution">
    <text evidence="7">The sequence shown here is derived from an EMBL/GenBank/DDBJ whole genome shotgun (WGS) entry which is preliminary data.</text>
</comment>
<reference evidence="7 8" key="1">
    <citation type="submission" date="2023-06" db="EMBL/GenBank/DDBJ databases">
        <title>Draft genome sequence of Gleimia hominis type strain CCUG 57540T.</title>
        <authorList>
            <person name="Salva-Serra F."/>
            <person name="Cardew S."/>
            <person name="Jensie Markopoulos S."/>
            <person name="Ohlen M."/>
            <person name="Inganas E."/>
            <person name="Svensson-Stadler L."/>
            <person name="Moore E.R.B."/>
        </authorList>
    </citation>
    <scope>NUCLEOTIDE SEQUENCE [LARGE SCALE GENOMIC DNA]</scope>
    <source>
        <strain evidence="7 8">CCUG 57540</strain>
    </source>
</reference>
<protein>
    <recommendedName>
        <fullName evidence="4">AAA ATPase forming ring-shaped complexes</fullName>
        <shortName evidence="4">ARC</shortName>
    </recommendedName>
</protein>